<proteinExistence type="predicted"/>
<dbReference type="PROSITE" id="PS51007">
    <property type="entry name" value="CYTC"/>
    <property type="match status" value="1"/>
</dbReference>
<evidence type="ECO:0000256" key="2">
    <source>
        <dbReference type="ARBA" id="ARBA00022723"/>
    </source>
</evidence>
<sequence>MSDGLTKAAARNIFFGGSLFFFILFAALTAHSHWYIVNHSTDHAGMTDSVVAGKEVWEEHNCINCHTILGEGAYFGPEMGNVWTRFGGHRSPEGARAAIAGWIRAQPTGAPGRRQMPYFEINDEEMDALIDFLEWTDNIDTQDWPPHPSG</sequence>
<keyword evidence="5" id="KW-0472">Membrane</keyword>
<dbReference type="Gene3D" id="1.10.760.10">
    <property type="entry name" value="Cytochrome c-like domain"/>
    <property type="match status" value="1"/>
</dbReference>
<accession>Q0A6S8</accession>
<evidence type="ECO:0000313" key="8">
    <source>
        <dbReference type="Proteomes" id="UP000001962"/>
    </source>
</evidence>
<dbReference type="GO" id="GO:0009055">
    <property type="term" value="F:electron transfer activity"/>
    <property type="evidence" value="ECO:0007669"/>
    <property type="project" value="InterPro"/>
</dbReference>
<dbReference type="Proteomes" id="UP000001962">
    <property type="component" value="Chromosome"/>
</dbReference>
<dbReference type="SUPFAM" id="SSF46626">
    <property type="entry name" value="Cytochrome c"/>
    <property type="match status" value="1"/>
</dbReference>
<dbReference type="RefSeq" id="WP_011629853.1">
    <property type="nucleotide sequence ID" value="NC_008340.1"/>
</dbReference>
<dbReference type="eggNOG" id="COG2010">
    <property type="taxonomic scope" value="Bacteria"/>
</dbReference>
<keyword evidence="5" id="KW-0812">Transmembrane</keyword>
<dbReference type="InterPro" id="IPR009056">
    <property type="entry name" value="Cyt_c-like_dom"/>
</dbReference>
<keyword evidence="7" id="KW-0560">Oxidoreductase</keyword>
<reference evidence="8" key="1">
    <citation type="submission" date="2006-08" db="EMBL/GenBank/DDBJ databases">
        <title>Complete sequence of Alkalilimnicola ehrilichei MLHE-1.</title>
        <authorList>
            <person name="Copeland A."/>
            <person name="Lucas S."/>
            <person name="Lapidus A."/>
            <person name="Barry K."/>
            <person name="Detter J.C."/>
            <person name="Glavina del Rio T."/>
            <person name="Hammon N."/>
            <person name="Israni S."/>
            <person name="Dalin E."/>
            <person name="Tice H."/>
            <person name="Pitluck S."/>
            <person name="Sims D."/>
            <person name="Brettin T."/>
            <person name="Bruce D."/>
            <person name="Han C."/>
            <person name="Tapia R."/>
            <person name="Gilna P."/>
            <person name="Schmutz J."/>
            <person name="Larimer F."/>
            <person name="Land M."/>
            <person name="Hauser L."/>
            <person name="Kyrpides N."/>
            <person name="Mikhailova N."/>
            <person name="Oremland R.S."/>
            <person name="Hoeft S.E."/>
            <person name="Switzer-Blum J."/>
            <person name="Kulp T."/>
            <person name="King G."/>
            <person name="Tabita R."/>
            <person name="Witte B."/>
            <person name="Santini J.M."/>
            <person name="Basu P."/>
            <person name="Hollibaugh J.T."/>
            <person name="Xie G."/>
            <person name="Stolz J.F."/>
            <person name="Richardson P."/>
        </authorList>
    </citation>
    <scope>NUCLEOTIDE SEQUENCE [LARGE SCALE GENOMIC DNA]</scope>
    <source>
        <strain evidence="8">ATCC BAA-1101 / DSM 17681 / MLHE-1</strain>
    </source>
</reference>
<dbReference type="HOGENOM" id="CLU_135564_0_0_6"/>
<protein>
    <submittedName>
        <fullName evidence="7">Nitric oxide reductase, NorC subunit apoprotein</fullName>
        <ecNumber evidence="7">1.7.2.5</ecNumber>
    </submittedName>
</protein>
<dbReference type="OrthoDB" id="9809720at2"/>
<name>Q0A6S8_ALKEH</name>
<dbReference type="InterPro" id="IPR036909">
    <property type="entry name" value="Cyt_c-like_dom_sf"/>
</dbReference>
<gene>
    <name evidence="7" type="ordered locus">Mlg_2117</name>
</gene>
<evidence type="ECO:0000259" key="6">
    <source>
        <dbReference type="PROSITE" id="PS51007"/>
    </source>
</evidence>
<dbReference type="EMBL" id="CP000453">
    <property type="protein sequence ID" value="ABI57459.1"/>
    <property type="molecule type" value="Genomic_DNA"/>
</dbReference>
<keyword evidence="8" id="KW-1185">Reference proteome</keyword>
<dbReference type="Pfam" id="PF00034">
    <property type="entry name" value="Cytochrom_C"/>
    <property type="match status" value="1"/>
</dbReference>
<keyword evidence="2 4" id="KW-0479">Metal-binding</keyword>
<keyword evidence="1 4" id="KW-0349">Heme</keyword>
<dbReference type="GO" id="GO:0016966">
    <property type="term" value="F:nitric oxide reductase activity"/>
    <property type="evidence" value="ECO:0007669"/>
    <property type="project" value="UniProtKB-EC"/>
</dbReference>
<organism evidence="7 8">
    <name type="scientific">Alkalilimnicola ehrlichii (strain ATCC BAA-1101 / DSM 17681 / MLHE-1)</name>
    <dbReference type="NCBI Taxonomy" id="187272"/>
    <lineage>
        <taxon>Bacteria</taxon>
        <taxon>Pseudomonadati</taxon>
        <taxon>Pseudomonadota</taxon>
        <taxon>Gammaproteobacteria</taxon>
        <taxon>Chromatiales</taxon>
        <taxon>Ectothiorhodospiraceae</taxon>
        <taxon>Alkalilimnicola</taxon>
    </lineage>
</organism>
<evidence type="ECO:0000256" key="1">
    <source>
        <dbReference type="ARBA" id="ARBA00022617"/>
    </source>
</evidence>
<evidence type="ECO:0000256" key="5">
    <source>
        <dbReference type="SAM" id="Phobius"/>
    </source>
</evidence>
<dbReference type="EC" id="1.7.2.5" evidence="7"/>
<dbReference type="GO" id="GO:0046872">
    <property type="term" value="F:metal ion binding"/>
    <property type="evidence" value="ECO:0007669"/>
    <property type="project" value="UniProtKB-KW"/>
</dbReference>
<keyword evidence="3 4" id="KW-0408">Iron</keyword>
<dbReference type="AlphaFoldDB" id="Q0A6S8"/>
<feature type="transmembrane region" description="Helical" evidence="5">
    <location>
        <begin position="12"/>
        <end position="36"/>
    </location>
</feature>
<evidence type="ECO:0000256" key="3">
    <source>
        <dbReference type="ARBA" id="ARBA00023004"/>
    </source>
</evidence>
<keyword evidence="5" id="KW-1133">Transmembrane helix</keyword>
<evidence type="ECO:0000313" key="7">
    <source>
        <dbReference type="EMBL" id="ABI57459.1"/>
    </source>
</evidence>
<dbReference type="GO" id="GO:0020037">
    <property type="term" value="F:heme binding"/>
    <property type="evidence" value="ECO:0007669"/>
    <property type="project" value="InterPro"/>
</dbReference>
<dbReference type="KEGG" id="aeh:Mlg_2117"/>
<feature type="domain" description="Cytochrome c" evidence="6">
    <location>
        <begin position="48"/>
        <end position="137"/>
    </location>
</feature>
<evidence type="ECO:0000256" key="4">
    <source>
        <dbReference type="PROSITE-ProRule" id="PRU00433"/>
    </source>
</evidence>